<gene>
    <name evidence="1" type="ORF">AWC01_12200</name>
</gene>
<reference evidence="1 2" key="1">
    <citation type="submission" date="2016-01" db="EMBL/GenBank/DDBJ databases">
        <title>The new phylogeny of the genus Mycobacterium.</title>
        <authorList>
            <person name="Tarcisio F."/>
            <person name="Conor M."/>
            <person name="Antonella G."/>
            <person name="Elisabetta G."/>
            <person name="Giulia F.S."/>
            <person name="Sara T."/>
            <person name="Anna F."/>
            <person name="Clotilde B."/>
            <person name="Roberto B."/>
            <person name="Veronica D.S."/>
            <person name="Fabio R."/>
            <person name="Monica P."/>
            <person name="Olivier J."/>
            <person name="Enrico T."/>
            <person name="Nicola S."/>
        </authorList>
    </citation>
    <scope>NUCLEOTIDE SEQUENCE [LARGE SCALE GENOMIC DNA]</scope>
    <source>
        <strain evidence="1 2">DSM 44339</strain>
    </source>
</reference>
<evidence type="ECO:0000313" key="1">
    <source>
        <dbReference type="EMBL" id="ORV40294.1"/>
    </source>
</evidence>
<evidence type="ECO:0000313" key="2">
    <source>
        <dbReference type="Proteomes" id="UP000193564"/>
    </source>
</evidence>
<sequence>MLASSERGEVMAKTVEFHDADMRRAWEEADAAERDAEKNPERVAERRRRLIKWVEARASA</sequence>
<keyword evidence="2" id="KW-1185">Reference proteome</keyword>
<dbReference type="Proteomes" id="UP000193564">
    <property type="component" value="Unassembled WGS sequence"/>
</dbReference>
<dbReference type="EMBL" id="LQOS01000030">
    <property type="protein sequence ID" value="ORV40294.1"/>
    <property type="molecule type" value="Genomic_DNA"/>
</dbReference>
<proteinExistence type="predicted"/>
<dbReference type="AlphaFoldDB" id="A0A1X1T6T8"/>
<comment type="caution">
    <text evidence="1">The sequence shown here is derived from an EMBL/GenBank/DDBJ whole genome shotgun (WGS) entry which is preliminary data.</text>
</comment>
<protein>
    <submittedName>
        <fullName evidence="1">Uncharacterized protein</fullName>
    </submittedName>
</protein>
<accession>A0A1X1T6T8</accession>
<name>A0A1X1T6T8_9MYCO</name>
<organism evidence="1 2">
    <name type="scientific">Mycolicibacterium doricum</name>
    <dbReference type="NCBI Taxonomy" id="126673"/>
    <lineage>
        <taxon>Bacteria</taxon>
        <taxon>Bacillati</taxon>
        <taxon>Actinomycetota</taxon>
        <taxon>Actinomycetes</taxon>
        <taxon>Mycobacteriales</taxon>
        <taxon>Mycobacteriaceae</taxon>
        <taxon>Mycolicibacterium</taxon>
    </lineage>
</organism>